<comment type="similarity">
    <text evidence="1">Belongs to the short-chain dehydrogenases/reductases (SDR) family.</text>
</comment>
<dbReference type="SUPFAM" id="SSF51735">
    <property type="entry name" value="NAD(P)-binding Rossmann-fold domains"/>
    <property type="match status" value="2"/>
</dbReference>
<dbReference type="RefSeq" id="WP_052036658.1">
    <property type="nucleotide sequence ID" value="NZ_JMIR01000044.1"/>
</dbReference>
<evidence type="ECO:0000256" key="2">
    <source>
        <dbReference type="ARBA" id="ARBA00023002"/>
    </source>
</evidence>
<keyword evidence="4" id="KW-1185">Reference proteome</keyword>
<evidence type="ECO:0000313" key="4">
    <source>
        <dbReference type="Proteomes" id="UP000027931"/>
    </source>
</evidence>
<proteinExistence type="inferred from homology"/>
<dbReference type="PANTHER" id="PTHR48107">
    <property type="entry name" value="NADPH-DEPENDENT ALDEHYDE REDUCTASE-LIKE PROTEIN, CHLOROPLASTIC-RELATED"/>
    <property type="match status" value="1"/>
</dbReference>
<evidence type="ECO:0000313" key="3">
    <source>
        <dbReference type="EMBL" id="KEO81175.1"/>
    </source>
</evidence>
<gene>
    <name evidence="3" type="ORF">EL26_22220</name>
</gene>
<evidence type="ECO:0000256" key="1">
    <source>
        <dbReference type="ARBA" id="ARBA00006484"/>
    </source>
</evidence>
<dbReference type="GO" id="GO:0016614">
    <property type="term" value="F:oxidoreductase activity, acting on CH-OH group of donors"/>
    <property type="evidence" value="ECO:0007669"/>
    <property type="project" value="UniProtKB-ARBA"/>
</dbReference>
<dbReference type="eggNOG" id="COG1028">
    <property type="taxonomic scope" value="Bacteria"/>
</dbReference>
<dbReference type="InterPro" id="IPR036291">
    <property type="entry name" value="NAD(P)-bd_dom_sf"/>
</dbReference>
<protein>
    <recommendedName>
        <fullName evidence="5">Oxidoreductase</fullName>
    </recommendedName>
</protein>
<dbReference type="Gene3D" id="3.40.50.720">
    <property type="entry name" value="NAD(P)-binding Rossmann-like Domain"/>
    <property type="match status" value="2"/>
</dbReference>
<accession>A0A074LKV4</accession>
<dbReference type="Proteomes" id="UP000027931">
    <property type="component" value="Unassembled WGS sequence"/>
</dbReference>
<dbReference type="STRING" id="1157490.EL26_22220"/>
<name>A0A074LKV4_9BACL</name>
<keyword evidence="2" id="KW-0560">Oxidoreductase</keyword>
<evidence type="ECO:0008006" key="5">
    <source>
        <dbReference type="Google" id="ProtNLM"/>
    </source>
</evidence>
<dbReference type="AlphaFoldDB" id="A0A074LKV4"/>
<dbReference type="EMBL" id="JMIR01000044">
    <property type="protein sequence ID" value="KEO81175.1"/>
    <property type="molecule type" value="Genomic_DNA"/>
</dbReference>
<reference evidence="3 4" key="1">
    <citation type="journal article" date="2013" name="Int. J. Syst. Evol. Microbiol.">
        <title>Tumebacillus flagellatus sp. nov., an alpha-amylase/pullulanase-producing bacterium isolated from cassava wastewater.</title>
        <authorList>
            <person name="Wang Q."/>
            <person name="Xie N."/>
            <person name="Qin Y."/>
            <person name="Shen N."/>
            <person name="Zhu J."/>
            <person name="Mi H."/>
            <person name="Huang R."/>
        </authorList>
    </citation>
    <scope>NUCLEOTIDE SEQUENCE [LARGE SCALE GENOMIC DNA]</scope>
    <source>
        <strain evidence="3 4">GST4</strain>
    </source>
</reference>
<dbReference type="PANTHER" id="PTHR48107:SF7">
    <property type="entry name" value="RE15974P"/>
    <property type="match status" value="1"/>
</dbReference>
<sequence>MKLQGKTAIVTGGGRGIGAATALELGAQGANVIVNYVGNAEAAASVVAEIQKAGGQAHAVQANVTVEADVQKLVDETLATFGRLGQPDDLSKVIAFLASDDSKYMTSSYTSVNVGSLMDL</sequence>
<dbReference type="Pfam" id="PF00106">
    <property type="entry name" value="adh_short"/>
    <property type="match status" value="1"/>
</dbReference>
<organism evidence="3 4">
    <name type="scientific">Tumebacillus flagellatus</name>
    <dbReference type="NCBI Taxonomy" id="1157490"/>
    <lineage>
        <taxon>Bacteria</taxon>
        <taxon>Bacillati</taxon>
        <taxon>Bacillota</taxon>
        <taxon>Bacilli</taxon>
        <taxon>Bacillales</taxon>
        <taxon>Alicyclobacillaceae</taxon>
        <taxon>Tumebacillus</taxon>
    </lineage>
</organism>
<dbReference type="InterPro" id="IPR002347">
    <property type="entry name" value="SDR_fam"/>
</dbReference>
<comment type="caution">
    <text evidence="3">The sequence shown here is derived from an EMBL/GenBank/DDBJ whole genome shotgun (WGS) entry which is preliminary data.</text>
</comment>